<keyword evidence="2" id="KW-0472">Membrane</keyword>
<dbReference type="RefSeq" id="WP_164005350.1">
    <property type="nucleotide sequence ID" value="NZ_JAAIKD010000005.1"/>
</dbReference>
<dbReference type="Pfam" id="PF19578">
    <property type="entry name" value="DUF6090"/>
    <property type="match status" value="1"/>
</dbReference>
<dbReference type="Proteomes" id="UP000478505">
    <property type="component" value="Unassembled WGS sequence"/>
</dbReference>
<accession>A0A6B3R699</accession>
<sequence length="246" mass="28658">MIKFFRKIRQKLLSKNKFSKYLIYAIGEIILVVVGILIALQVNNLNEQRKKQDLRENYVNSLLIDLESDIVLLENQISTFNTELEVHTSLSKRLSSSDATFDTIRNIARYEFLPYFTPSNNLNLNTYNALISTGNLDLIQAPLRDKIQKHNAEQIETLQTIDLNFKLLAELGYKYIIQFPINVEFSAIKGTQMNSVWEQIDENELKTNLNGILTSKITIYIHTNRLRQRLIEKTKTLVEEIKNYDK</sequence>
<dbReference type="EMBL" id="JAAIKD010000005">
    <property type="protein sequence ID" value="NEV94647.1"/>
    <property type="molecule type" value="Genomic_DNA"/>
</dbReference>
<keyword evidence="2" id="KW-0812">Transmembrane</keyword>
<dbReference type="AlphaFoldDB" id="A0A6B3R699"/>
<keyword evidence="2" id="KW-1133">Transmembrane helix</keyword>
<protein>
    <submittedName>
        <fullName evidence="3">Uncharacterized protein</fullName>
    </submittedName>
</protein>
<reference evidence="3 4" key="1">
    <citation type="submission" date="2020-02" db="EMBL/GenBank/DDBJ databases">
        <title>Flavobacteriaceae Psychroflexus bacterium YR1-1, complete genome.</title>
        <authorList>
            <person name="Li Y."/>
            <person name="Wu S."/>
        </authorList>
    </citation>
    <scope>NUCLEOTIDE SEQUENCE [LARGE SCALE GENOMIC DNA]</scope>
    <source>
        <strain evidence="3 4">YR1-1</strain>
    </source>
</reference>
<evidence type="ECO:0000256" key="1">
    <source>
        <dbReference type="SAM" id="Coils"/>
    </source>
</evidence>
<keyword evidence="4" id="KW-1185">Reference proteome</keyword>
<evidence type="ECO:0000313" key="3">
    <source>
        <dbReference type="EMBL" id="NEV94647.1"/>
    </source>
</evidence>
<evidence type="ECO:0000313" key="4">
    <source>
        <dbReference type="Proteomes" id="UP000478505"/>
    </source>
</evidence>
<gene>
    <name evidence="3" type="ORF">G3567_10875</name>
</gene>
<dbReference type="InterPro" id="IPR045749">
    <property type="entry name" value="DUF6090"/>
</dbReference>
<feature type="coiled-coil region" evidence="1">
    <location>
        <begin position="37"/>
        <end position="83"/>
    </location>
</feature>
<keyword evidence="1" id="KW-0175">Coiled coil</keyword>
<comment type="caution">
    <text evidence="3">The sequence shown here is derived from an EMBL/GenBank/DDBJ whole genome shotgun (WGS) entry which is preliminary data.</text>
</comment>
<name>A0A6B3R699_9FLAO</name>
<organism evidence="3 4">
    <name type="scientific">Psychroflexus aurantiacus</name>
    <dbReference type="NCBI Taxonomy" id="2709310"/>
    <lineage>
        <taxon>Bacteria</taxon>
        <taxon>Pseudomonadati</taxon>
        <taxon>Bacteroidota</taxon>
        <taxon>Flavobacteriia</taxon>
        <taxon>Flavobacteriales</taxon>
        <taxon>Flavobacteriaceae</taxon>
        <taxon>Psychroflexus</taxon>
    </lineage>
</organism>
<proteinExistence type="predicted"/>
<feature type="transmembrane region" description="Helical" evidence="2">
    <location>
        <begin position="21"/>
        <end position="42"/>
    </location>
</feature>
<evidence type="ECO:0000256" key="2">
    <source>
        <dbReference type="SAM" id="Phobius"/>
    </source>
</evidence>